<reference evidence="7 8" key="1">
    <citation type="submission" date="2013-11" db="EMBL/GenBank/DDBJ databases">
        <title>Comparative genomics of Ignicoccus.</title>
        <authorList>
            <person name="Podar M."/>
        </authorList>
    </citation>
    <scope>NUCLEOTIDE SEQUENCE [LARGE SCALE GENOMIC DNA]</scope>
    <source>
        <strain evidence="7 8">DSM 13165</strain>
    </source>
</reference>
<dbReference type="InterPro" id="IPR036291">
    <property type="entry name" value="NAD(P)-bd_dom_sf"/>
</dbReference>
<dbReference type="Proteomes" id="UP000060778">
    <property type="component" value="Chromosome"/>
</dbReference>
<evidence type="ECO:0000256" key="2">
    <source>
        <dbReference type="ARBA" id="ARBA00023002"/>
    </source>
</evidence>
<organism evidence="7 8">
    <name type="scientific">Ignicoccus islandicus DSM 13165</name>
    <dbReference type="NCBI Taxonomy" id="940295"/>
    <lineage>
        <taxon>Archaea</taxon>
        <taxon>Thermoproteota</taxon>
        <taxon>Thermoprotei</taxon>
        <taxon>Desulfurococcales</taxon>
        <taxon>Desulfurococcaceae</taxon>
        <taxon>Ignicoccus</taxon>
    </lineage>
</organism>
<feature type="domain" description="D-isomer specific 2-hydroxyacid dehydrogenase catalytic" evidence="5">
    <location>
        <begin position="4"/>
        <end position="305"/>
    </location>
</feature>
<proteinExistence type="inferred from homology"/>
<gene>
    <name evidence="7" type="ORF">EYM_05455</name>
</gene>
<dbReference type="OrthoDB" id="7437at2157"/>
<dbReference type="Pfam" id="PF02826">
    <property type="entry name" value="2-Hacid_dh_C"/>
    <property type="match status" value="1"/>
</dbReference>
<dbReference type="InterPro" id="IPR006139">
    <property type="entry name" value="D-isomer_2_OHA_DH_cat_dom"/>
</dbReference>
<dbReference type="PROSITE" id="PS00671">
    <property type="entry name" value="D_2_HYDROXYACID_DH_3"/>
    <property type="match status" value="1"/>
</dbReference>
<dbReference type="Pfam" id="PF00389">
    <property type="entry name" value="2-Hacid_dh"/>
    <property type="match status" value="1"/>
</dbReference>
<dbReference type="PATRIC" id="fig|940295.4.peg.1049"/>
<sequence>MYKVLVTDKVHEEGLNILKRNGFEVVVDLDAYRPEVLKERIKGFDVLIVRSRTKVRREVIEAADRLKVIARAGSGLDNIDLEAAREKGIKVVNAPDALKNAVAELVIAMMIVVARKAMYSYRALLEGKWEKVMGTEIAGKKLAVIGFGRIGREVTKKARELGMDVIAYDVIDMSDVAEELGAKFTKDLIEAIRDADFVTLHVPLTPETRNLINKDVIEKMKDGVIIINAARGEVMDYKALLEALESGKVGGAALDVYPEEPPQSEYLLKLIRHPNVFATAHIGAQTKEAQRRTSIEIAHRILQALGIERGEVT</sequence>
<dbReference type="AlphaFoldDB" id="A0A0U3E941"/>
<dbReference type="GO" id="GO:0047545">
    <property type="term" value="F:(S)-2-hydroxyglutarate dehydrogenase activity"/>
    <property type="evidence" value="ECO:0007669"/>
    <property type="project" value="UniProtKB-ARBA"/>
</dbReference>
<keyword evidence="2 4" id="KW-0560">Oxidoreductase</keyword>
<evidence type="ECO:0000313" key="7">
    <source>
        <dbReference type="EMBL" id="ALU11854.1"/>
    </source>
</evidence>
<evidence type="ECO:0000259" key="6">
    <source>
        <dbReference type="Pfam" id="PF02826"/>
    </source>
</evidence>
<dbReference type="GeneID" id="30680474"/>
<dbReference type="PROSITE" id="PS00065">
    <property type="entry name" value="D_2_HYDROXYACID_DH_1"/>
    <property type="match status" value="1"/>
</dbReference>
<dbReference type="KEGG" id="iis:EYM_05455"/>
<dbReference type="SUPFAM" id="SSF51735">
    <property type="entry name" value="NAD(P)-binding Rossmann-fold domains"/>
    <property type="match status" value="1"/>
</dbReference>
<dbReference type="PROSITE" id="PS00670">
    <property type="entry name" value="D_2_HYDROXYACID_DH_2"/>
    <property type="match status" value="1"/>
</dbReference>
<dbReference type="InterPro" id="IPR006140">
    <property type="entry name" value="D-isomer_DH_NAD-bd"/>
</dbReference>
<dbReference type="InterPro" id="IPR029753">
    <property type="entry name" value="D-isomer_DH_CS"/>
</dbReference>
<name>A0A0U3E941_9CREN</name>
<dbReference type="SUPFAM" id="SSF52283">
    <property type="entry name" value="Formate/glycerate dehydrogenase catalytic domain-like"/>
    <property type="match status" value="1"/>
</dbReference>
<dbReference type="FunFam" id="3.40.50.720:FF:000041">
    <property type="entry name" value="D-3-phosphoglycerate dehydrogenase"/>
    <property type="match status" value="1"/>
</dbReference>
<dbReference type="GO" id="GO:0051287">
    <property type="term" value="F:NAD binding"/>
    <property type="evidence" value="ECO:0007669"/>
    <property type="project" value="InterPro"/>
</dbReference>
<evidence type="ECO:0000256" key="1">
    <source>
        <dbReference type="ARBA" id="ARBA00005854"/>
    </source>
</evidence>
<dbReference type="CDD" id="cd05303">
    <property type="entry name" value="PGDH_2"/>
    <property type="match status" value="1"/>
</dbReference>
<feature type="domain" description="D-isomer specific 2-hydroxyacid dehydrogenase NAD-binding" evidence="6">
    <location>
        <begin position="107"/>
        <end position="283"/>
    </location>
</feature>
<protein>
    <submittedName>
        <fullName evidence="7">2-hydroxyacid dehydrogenase</fullName>
    </submittedName>
</protein>
<keyword evidence="3" id="KW-0520">NAD</keyword>
<keyword evidence="8" id="KW-1185">Reference proteome</keyword>
<dbReference type="GO" id="GO:0006564">
    <property type="term" value="P:L-serine biosynthetic process"/>
    <property type="evidence" value="ECO:0007669"/>
    <property type="project" value="UniProtKB-ARBA"/>
</dbReference>
<evidence type="ECO:0000256" key="3">
    <source>
        <dbReference type="ARBA" id="ARBA00023027"/>
    </source>
</evidence>
<dbReference type="STRING" id="940295.EYM_05455"/>
<evidence type="ECO:0000256" key="4">
    <source>
        <dbReference type="RuleBase" id="RU003719"/>
    </source>
</evidence>
<dbReference type="EMBL" id="CP006867">
    <property type="protein sequence ID" value="ALU11854.1"/>
    <property type="molecule type" value="Genomic_DNA"/>
</dbReference>
<accession>A0A0U3E941</accession>
<dbReference type="PANTHER" id="PTHR42938">
    <property type="entry name" value="FORMATE DEHYDROGENASE 1"/>
    <property type="match status" value="1"/>
</dbReference>
<comment type="similarity">
    <text evidence="1 4">Belongs to the D-isomer specific 2-hydroxyacid dehydrogenase family.</text>
</comment>
<dbReference type="RefSeq" id="WP_075050006.1">
    <property type="nucleotide sequence ID" value="NZ_CP006867.1"/>
</dbReference>
<evidence type="ECO:0000313" key="8">
    <source>
        <dbReference type="Proteomes" id="UP000060778"/>
    </source>
</evidence>
<dbReference type="GO" id="GO:0004617">
    <property type="term" value="F:phosphoglycerate dehydrogenase activity"/>
    <property type="evidence" value="ECO:0007669"/>
    <property type="project" value="UniProtKB-ARBA"/>
</dbReference>
<dbReference type="InterPro" id="IPR029752">
    <property type="entry name" value="D-isomer_DH_CS1"/>
</dbReference>
<dbReference type="Gene3D" id="3.40.50.720">
    <property type="entry name" value="NAD(P)-binding Rossmann-like Domain"/>
    <property type="match status" value="2"/>
</dbReference>
<dbReference type="PANTHER" id="PTHR42938:SF9">
    <property type="entry name" value="FORMATE DEHYDROGENASE 1"/>
    <property type="match status" value="1"/>
</dbReference>
<evidence type="ECO:0000259" key="5">
    <source>
        <dbReference type="Pfam" id="PF00389"/>
    </source>
</evidence>